<dbReference type="InterPro" id="IPR013525">
    <property type="entry name" value="ABC2_TM"/>
</dbReference>
<accession>A0A7L4YMQ9</accession>
<dbReference type="Gene3D" id="3.40.1710.10">
    <property type="entry name" value="abc type-2 transporter like domain"/>
    <property type="match status" value="1"/>
</dbReference>
<dbReference type="InParanoid" id="A0A7L4YMQ9"/>
<gene>
    <name evidence="7" type="ORF">EK0264_08645</name>
</gene>
<dbReference type="NCBIfam" id="TIGR03062">
    <property type="entry name" value="pip_yhgE_Cterm"/>
    <property type="match status" value="1"/>
</dbReference>
<evidence type="ECO:0000256" key="1">
    <source>
        <dbReference type="ARBA" id="ARBA00004141"/>
    </source>
</evidence>
<feature type="domain" description="ABC-2 type transporter transmembrane" evidence="6">
    <location>
        <begin position="25"/>
        <end position="153"/>
    </location>
</feature>
<dbReference type="NCBIfam" id="TIGR03061">
    <property type="entry name" value="pip_yhgE_Nterm"/>
    <property type="match status" value="1"/>
</dbReference>
<feature type="transmembrane region" description="Helical" evidence="5">
    <location>
        <begin position="577"/>
        <end position="595"/>
    </location>
</feature>
<feature type="transmembrane region" description="Helical" evidence="5">
    <location>
        <begin position="546"/>
        <end position="571"/>
    </location>
</feature>
<reference evidence="7 8" key="1">
    <citation type="journal article" date="2018" name="Int. J. Syst. Evol. Microbiol.">
        <title>Epidermidibacterium keratini gen. nov., sp. nov., a member of the family Sporichthyaceae, isolated from keratin epidermis.</title>
        <authorList>
            <person name="Lee D.G."/>
            <person name="Trujillo M.E."/>
            <person name="Kang S."/>
            <person name="Nam J.J."/>
            <person name="Kim Y.J."/>
        </authorList>
    </citation>
    <scope>NUCLEOTIDE SEQUENCE [LARGE SCALE GENOMIC DNA]</scope>
    <source>
        <strain evidence="7 8">EPI-7</strain>
    </source>
</reference>
<dbReference type="InterPro" id="IPR051328">
    <property type="entry name" value="T7SS_ABC-Transporter"/>
</dbReference>
<dbReference type="KEGG" id="eke:EK0264_08645"/>
<dbReference type="EMBL" id="CP047156">
    <property type="protein sequence ID" value="QHC00342.1"/>
    <property type="molecule type" value="Genomic_DNA"/>
</dbReference>
<proteinExistence type="predicted"/>
<evidence type="ECO:0000256" key="5">
    <source>
        <dbReference type="SAM" id="Phobius"/>
    </source>
</evidence>
<comment type="subcellular location">
    <subcellularLocation>
        <location evidence="1">Membrane</location>
        <topology evidence="1">Multi-pass membrane protein</topology>
    </subcellularLocation>
</comment>
<dbReference type="RefSeq" id="WP_159544730.1">
    <property type="nucleotide sequence ID" value="NZ_CP047156.1"/>
</dbReference>
<evidence type="ECO:0000259" key="6">
    <source>
        <dbReference type="Pfam" id="PF12698"/>
    </source>
</evidence>
<keyword evidence="3 5" id="KW-1133">Transmembrane helix</keyword>
<dbReference type="GO" id="GO:0140359">
    <property type="term" value="F:ABC-type transporter activity"/>
    <property type="evidence" value="ECO:0007669"/>
    <property type="project" value="InterPro"/>
</dbReference>
<dbReference type="InterPro" id="IPR023908">
    <property type="entry name" value="xxxLxxG_rpt"/>
</dbReference>
<dbReference type="GO" id="GO:0016020">
    <property type="term" value="C:membrane"/>
    <property type="evidence" value="ECO:0007669"/>
    <property type="project" value="UniProtKB-SubCell"/>
</dbReference>
<dbReference type="InterPro" id="IPR017501">
    <property type="entry name" value="Phage_infect_YhgE_C"/>
</dbReference>
<keyword evidence="8" id="KW-1185">Reference proteome</keyword>
<dbReference type="Gene3D" id="1.10.287.950">
    <property type="entry name" value="Methyl-accepting chemotaxis protein"/>
    <property type="match status" value="1"/>
</dbReference>
<dbReference type="InterPro" id="IPR017500">
    <property type="entry name" value="Phage_infect_YhgE_N"/>
</dbReference>
<feature type="transmembrane region" description="Helical" evidence="5">
    <location>
        <begin position="607"/>
        <end position="626"/>
    </location>
</feature>
<organism evidence="7 8">
    <name type="scientific">Epidermidibacterium keratini</name>
    <dbReference type="NCBI Taxonomy" id="1891644"/>
    <lineage>
        <taxon>Bacteria</taxon>
        <taxon>Bacillati</taxon>
        <taxon>Actinomycetota</taxon>
        <taxon>Actinomycetes</taxon>
        <taxon>Sporichthyales</taxon>
        <taxon>Sporichthyaceae</taxon>
        <taxon>Epidermidibacterium</taxon>
    </lineage>
</organism>
<dbReference type="Pfam" id="PF12698">
    <property type="entry name" value="ABC2_membrane_3"/>
    <property type="match status" value="2"/>
</dbReference>
<evidence type="ECO:0000256" key="4">
    <source>
        <dbReference type="ARBA" id="ARBA00023136"/>
    </source>
</evidence>
<evidence type="ECO:0000313" key="7">
    <source>
        <dbReference type="EMBL" id="QHC00342.1"/>
    </source>
</evidence>
<dbReference type="Proteomes" id="UP000463857">
    <property type="component" value="Chromosome"/>
</dbReference>
<name>A0A7L4YMQ9_9ACTN</name>
<protein>
    <submittedName>
        <fullName evidence="7">ABC transporter permease</fullName>
    </submittedName>
</protein>
<dbReference type="NCBIfam" id="TIGR03057">
    <property type="entry name" value="xxxLxxG_by_4"/>
    <property type="match status" value="6"/>
</dbReference>
<dbReference type="PANTHER" id="PTHR43077">
    <property type="entry name" value="TRANSPORT PERMEASE YVFS-RELATED"/>
    <property type="match status" value="1"/>
</dbReference>
<evidence type="ECO:0000256" key="2">
    <source>
        <dbReference type="ARBA" id="ARBA00022692"/>
    </source>
</evidence>
<dbReference type="AlphaFoldDB" id="A0A7L4YMQ9"/>
<evidence type="ECO:0000256" key="3">
    <source>
        <dbReference type="ARBA" id="ARBA00022989"/>
    </source>
</evidence>
<feature type="transmembrane region" description="Helical" evidence="5">
    <location>
        <begin position="505"/>
        <end position="525"/>
    </location>
</feature>
<sequence length="700" mass="71044">MTAIKLAVTETRRLLSGALPKLAMFALVLVPVLYSATYLYANWDPYGNLGDVKAAIVNEDVPATAGDQTVAAGADVAKNLKDSGTFDFETTSAAEAAAGVKDGTYAFAVTIPATFSQNLTSAANFDPQQAVLKVTTNDANNYLVGTIADKVSTTVRESVAEQVGEDAANRFLLGFSDIHGKLLEAADGAGQLASGADQLKAGADELKAGTAQAKSGADELVTGEQKLVDGSQELNAGAAELSSGADQLATGAGTLASGLQQMEDQTAGLPAATAKLADGAQQVADGNAKISTVSGEVASAAQSAIDGAPQARADLEAQLQQAGVPQEQIDQALATLDELFNPVQDANTQLQTANSQIQQLASGAQQVADGADQLAASTPQLTDAISQASTGADQLSAGSQQLASGAQELSAGASELATGQQQALDGATALASGLGQLDTGAGQLDDGLAQLASGAHTLQTSLSDGAAQVPDPDDPTRTATADQIANPVQVANTNLAKAANYGSGLAPYFLGLSLWVGAFTLFLIVKPLSNRALAGYAPRFATALGGWLPTAVLGLLQAGAVYLVATLAVGLEPVNGWLTFGVLAATALSFTAFLHGLNAKFGAIGKFLGLLLLILQLVSAGGTFPWETTPEPLHALHAVLPLGYVVDALRSTIYGGSLSGIGVDFGVLAIYLCVGLALSTWAAASGRTWSLKRLRPELEL</sequence>
<evidence type="ECO:0000313" key="8">
    <source>
        <dbReference type="Proteomes" id="UP000463857"/>
    </source>
</evidence>
<feature type="domain" description="ABC-2 type transporter transmembrane" evidence="6">
    <location>
        <begin position="466"/>
        <end position="680"/>
    </location>
</feature>
<dbReference type="PANTHER" id="PTHR43077:SF5">
    <property type="entry name" value="PHAGE INFECTION PROTEIN"/>
    <property type="match status" value="1"/>
</dbReference>
<keyword evidence="2 5" id="KW-0812">Transmembrane</keyword>
<feature type="transmembrane region" description="Helical" evidence="5">
    <location>
        <begin position="665"/>
        <end position="684"/>
    </location>
</feature>
<keyword evidence="4 5" id="KW-0472">Membrane</keyword>
<dbReference type="SUPFAM" id="SSF58104">
    <property type="entry name" value="Methyl-accepting chemotaxis protein (MCP) signaling domain"/>
    <property type="match status" value="1"/>
</dbReference>
<feature type="transmembrane region" description="Helical" evidence="5">
    <location>
        <begin position="22"/>
        <end position="41"/>
    </location>
</feature>
<dbReference type="OrthoDB" id="9811483at2"/>